<reference evidence="2 3" key="1">
    <citation type="submission" date="2016-06" db="EMBL/GenBank/DDBJ databases">
        <title>Comparative genomics of the ectomycorrhizal sister species Rhizopogon vinicolor and Rhizopogon vesiculosus (Basidiomycota: Boletales) reveals a divergence of the mating type B locus.</title>
        <authorList>
            <consortium name="DOE Joint Genome Institute"/>
            <person name="Mujic A.B."/>
            <person name="Kuo A."/>
            <person name="Tritt A."/>
            <person name="Lipzen A."/>
            <person name="Chen C."/>
            <person name="Johnson J."/>
            <person name="Sharma A."/>
            <person name="Barry K."/>
            <person name="Grigoriev I.V."/>
            <person name="Spatafora J.W."/>
        </authorList>
    </citation>
    <scope>NUCLEOTIDE SEQUENCE [LARGE SCALE GENOMIC DNA]</scope>
    <source>
        <strain evidence="2 3">AM-OR11-026</strain>
    </source>
</reference>
<dbReference type="Proteomes" id="UP000092154">
    <property type="component" value="Unassembled WGS sequence"/>
</dbReference>
<sequence length="52" mass="5925">MHRAAPLHNVSHPQRSSLELRGNDTCTNPSTMYDIMLENALMPSFLDECLEH</sequence>
<accession>A0A1B7NC18</accession>
<proteinExistence type="predicted"/>
<dbReference type="AlphaFoldDB" id="A0A1B7NC18"/>
<keyword evidence="3" id="KW-1185">Reference proteome</keyword>
<evidence type="ECO:0000313" key="2">
    <source>
        <dbReference type="EMBL" id="OAX42417.1"/>
    </source>
</evidence>
<organism evidence="2 3">
    <name type="scientific">Rhizopogon vinicolor AM-OR11-026</name>
    <dbReference type="NCBI Taxonomy" id="1314800"/>
    <lineage>
        <taxon>Eukaryota</taxon>
        <taxon>Fungi</taxon>
        <taxon>Dikarya</taxon>
        <taxon>Basidiomycota</taxon>
        <taxon>Agaricomycotina</taxon>
        <taxon>Agaricomycetes</taxon>
        <taxon>Agaricomycetidae</taxon>
        <taxon>Boletales</taxon>
        <taxon>Suillineae</taxon>
        <taxon>Rhizopogonaceae</taxon>
        <taxon>Rhizopogon</taxon>
    </lineage>
</organism>
<evidence type="ECO:0000313" key="3">
    <source>
        <dbReference type="Proteomes" id="UP000092154"/>
    </source>
</evidence>
<dbReference type="InParanoid" id="A0A1B7NC18"/>
<gene>
    <name evidence="2" type="ORF">K503DRAFT_766776</name>
</gene>
<evidence type="ECO:0000256" key="1">
    <source>
        <dbReference type="SAM" id="MobiDB-lite"/>
    </source>
</evidence>
<feature type="region of interest" description="Disordered" evidence="1">
    <location>
        <begin position="1"/>
        <end position="24"/>
    </location>
</feature>
<dbReference type="OrthoDB" id="2647623at2759"/>
<dbReference type="EMBL" id="KV448157">
    <property type="protein sequence ID" value="OAX42417.1"/>
    <property type="molecule type" value="Genomic_DNA"/>
</dbReference>
<name>A0A1B7NC18_9AGAM</name>
<protein>
    <submittedName>
        <fullName evidence="2">Uncharacterized protein</fullName>
    </submittedName>
</protein>